<feature type="compositionally biased region" description="Low complexity" evidence="1">
    <location>
        <begin position="120"/>
        <end position="131"/>
    </location>
</feature>
<reference evidence="4 5" key="1">
    <citation type="submission" date="2019-11" db="EMBL/GenBank/DDBJ databases">
        <authorList>
            <person name="Ay H."/>
        </authorList>
    </citation>
    <scope>NUCLEOTIDE SEQUENCE [LARGE SCALE GENOMIC DNA]</scope>
    <source>
        <strain evidence="4 5">BG9H</strain>
    </source>
</reference>
<evidence type="ECO:0000313" key="4">
    <source>
        <dbReference type="EMBL" id="MBW5423601.1"/>
    </source>
</evidence>
<feature type="domain" description="DUF8017" evidence="3">
    <location>
        <begin position="142"/>
        <end position="338"/>
    </location>
</feature>
<keyword evidence="2" id="KW-0472">Membrane</keyword>
<sequence>MWHGQQPPGGERDQRGQGQNPQGQSQGGPGQNPYQQPGYQQTGHQQPYGQPYGQQAPWDAPTMPGGPQGAAPEPPRGNSRRTKVIALSAAAAVVVAAGVTGFLLLGGDEDDTAKPEPEPTKSASSSPSGSADNPRAEGGDPEPTVPGWKVVVNPRLGIAFDVPPEWSLESRDWAGGFVEDKDADDESAPFLAAYAAPAYFKEKWCASDEDRDGTKEYVPLAAAGTRGNKGAKSTEKVAENDATMWVYGAYTQPDRKKVTTGPVESYTTKSGLKGSLASATSTGVDKQEKCDSDGKATVFAFKDSDGKFVSWSFHGAKGVTGELPDTTVKKILSTVRVYEMAED</sequence>
<protein>
    <recommendedName>
        <fullName evidence="3">DUF8017 domain-containing protein</fullName>
    </recommendedName>
</protein>
<keyword evidence="2" id="KW-1133">Transmembrane helix</keyword>
<keyword evidence="2" id="KW-0812">Transmembrane</keyword>
<feature type="region of interest" description="Disordered" evidence="1">
    <location>
        <begin position="1"/>
        <end position="82"/>
    </location>
</feature>
<name>A0ABS6YQ81_9ACTN</name>
<evidence type="ECO:0000256" key="1">
    <source>
        <dbReference type="SAM" id="MobiDB-lite"/>
    </source>
</evidence>
<proteinExistence type="predicted"/>
<dbReference type="RefSeq" id="WP_219690095.1">
    <property type="nucleotide sequence ID" value="NZ_WMBF01000206.1"/>
</dbReference>
<feature type="compositionally biased region" description="Low complexity" evidence="1">
    <location>
        <begin position="31"/>
        <end position="55"/>
    </location>
</feature>
<organism evidence="4 5">
    <name type="scientific">Streptomyces anatolicus</name>
    <dbReference type="NCBI Taxonomy" id="2675858"/>
    <lineage>
        <taxon>Bacteria</taxon>
        <taxon>Bacillati</taxon>
        <taxon>Actinomycetota</taxon>
        <taxon>Actinomycetes</taxon>
        <taxon>Kitasatosporales</taxon>
        <taxon>Streptomycetaceae</taxon>
        <taxon>Streptomyces</taxon>
    </lineage>
</organism>
<comment type="caution">
    <text evidence="4">The sequence shown here is derived from an EMBL/GenBank/DDBJ whole genome shotgun (WGS) entry which is preliminary data.</text>
</comment>
<dbReference type="Proteomes" id="UP001197114">
    <property type="component" value="Unassembled WGS sequence"/>
</dbReference>
<accession>A0ABS6YQ81</accession>
<dbReference type="EMBL" id="WMBF01000206">
    <property type="protein sequence ID" value="MBW5423601.1"/>
    <property type="molecule type" value="Genomic_DNA"/>
</dbReference>
<evidence type="ECO:0000259" key="3">
    <source>
        <dbReference type="Pfam" id="PF26056"/>
    </source>
</evidence>
<dbReference type="Pfam" id="PF26056">
    <property type="entry name" value="DUF8017"/>
    <property type="match status" value="1"/>
</dbReference>
<evidence type="ECO:0000256" key="2">
    <source>
        <dbReference type="SAM" id="Phobius"/>
    </source>
</evidence>
<feature type="region of interest" description="Disordered" evidence="1">
    <location>
        <begin position="105"/>
        <end position="148"/>
    </location>
</feature>
<feature type="transmembrane region" description="Helical" evidence="2">
    <location>
        <begin position="84"/>
        <end position="105"/>
    </location>
</feature>
<evidence type="ECO:0000313" key="5">
    <source>
        <dbReference type="Proteomes" id="UP001197114"/>
    </source>
</evidence>
<dbReference type="InterPro" id="IPR058330">
    <property type="entry name" value="DUF8017"/>
</dbReference>
<gene>
    <name evidence="4" type="ORF">GKQ77_18885</name>
</gene>
<keyword evidence="5" id="KW-1185">Reference proteome</keyword>